<dbReference type="RefSeq" id="WP_345372187.1">
    <property type="nucleotide sequence ID" value="NZ_BAABJX010000036.1"/>
</dbReference>
<name>A0ABP9DFY3_9BACT</name>
<reference evidence="3" key="1">
    <citation type="journal article" date="2019" name="Int. J. Syst. Evol. Microbiol.">
        <title>The Global Catalogue of Microorganisms (GCM) 10K type strain sequencing project: providing services to taxonomists for standard genome sequencing and annotation.</title>
        <authorList>
            <consortium name="The Broad Institute Genomics Platform"/>
            <consortium name="The Broad Institute Genome Sequencing Center for Infectious Disease"/>
            <person name="Wu L."/>
            <person name="Ma J."/>
        </authorList>
    </citation>
    <scope>NUCLEOTIDE SEQUENCE [LARGE SCALE GENOMIC DNA]</scope>
    <source>
        <strain evidence="3">JCM 18326</strain>
    </source>
</reference>
<comment type="caution">
    <text evidence="2">The sequence shown here is derived from an EMBL/GenBank/DDBJ whole genome shotgun (WGS) entry which is preliminary data.</text>
</comment>
<keyword evidence="3" id="KW-1185">Reference proteome</keyword>
<evidence type="ECO:0000259" key="1">
    <source>
        <dbReference type="PROSITE" id="PS51186"/>
    </source>
</evidence>
<dbReference type="Pfam" id="PF00583">
    <property type="entry name" value="Acetyltransf_1"/>
    <property type="match status" value="1"/>
</dbReference>
<protein>
    <submittedName>
        <fullName evidence="2">GNAT family N-acetyltransferase</fullName>
    </submittedName>
</protein>
<proteinExistence type="predicted"/>
<dbReference type="CDD" id="cd04301">
    <property type="entry name" value="NAT_SF"/>
    <property type="match status" value="1"/>
</dbReference>
<organism evidence="2 3">
    <name type="scientific">Algivirga pacifica</name>
    <dbReference type="NCBI Taxonomy" id="1162670"/>
    <lineage>
        <taxon>Bacteria</taxon>
        <taxon>Pseudomonadati</taxon>
        <taxon>Bacteroidota</taxon>
        <taxon>Cytophagia</taxon>
        <taxon>Cytophagales</taxon>
        <taxon>Flammeovirgaceae</taxon>
        <taxon>Algivirga</taxon>
    </lineage>
</organism>
<sequence>MIIKEVTFGTEEQKKTIALRDKVLRQPLQLQFSEEELENEFDSYHLAALNEDDEVVACLVLKPVSGTEVKMRQVAVEETQQGKGLGQLLVNFAEFFAADHGFELIQAHVRETALDFYLKLDYKQEGEQFEEIGIPHYKVIKNL</sequence>
<dbReference type="Gene3D" id="3.40.630.30">
    <property type="match status" value="1"/>
</dbReference>
<evidence type="ECO:0000313" key="3">
    <source>
        <dbReference type="Proteomes" id="UP001500298"/>
    </source>
</evidence>
<dbReference type="InterPro" id="IPR016181">
    <property type="entry name" value="Acyl_CoA_acyltransferase"/>
</dbReference>
<dbReference type="PROSITE" id="PS51186">
    <property type="entry name" value="GNAT"/>
    <property type="match status" value="1"/>
</dbReference>
<dbReference type="InterPro" id="IPR000182">
    <property type="entry name" value="GNAT_dom"/>
</dbReference>
<feature type="domain" description="N-acetyltransferase" evidence="1">
    <location>
        <begin position="1"/>
        <end position="143"/>
    </location>
</feature>
<dbReference type="EMBL" id="BAABJX010000036">
    <property type="protein sequence ID" value="GAA4838258.1"/>
    <property type="molecule type" value="Genomic_DNA"/>
</dbReference>
<dbReference type="SUPFAM" id="SSF55729">
    <property type="entry name" value="Acyl-CoA N-acyltransferases (Nat)"/>
    <property type="match status" value="1"/>
</dbReference>
<gene>
    <name evidence="2" type="ORF">GCM10023331_24290</name>
</gene>
<dbReference type="Proteomes" id="UP001500298">
    <property type="component" value="Unassembled WGS sequence"/>
</dbReference>
<accession>A0ABP9DFY3</accession>
<evidence type="ECO:0000313" key="2">
    <source>
        <dbReference type="EMBL" id="GAA4838258.1"/>
    </source>
</evidence>